<feature type="signal peptide" evidence="2">
    <location>
        <begin position="1"/>
        <end position="17"/>
    </location>
</feature>
<sequence length="339" mass="37867">MDLPLVHALLTVCLAFAVDDHVVVSIPVLLLLVSKKLWTDPKKPKTEEGEGIGQVPKRKIIVVVQRMGDYVPNGSRGLLEHTLTIDHCTGDKWYMFRFFEKKANVCSRPRTRWPKRRLPPVVRMTFTTESLDDDEFDLYLDRKSVTAEAGLLIDLSKKEQNKNSFSKLTSKVGWSLLSIEAIEKRKGLKRFAISLGSKIYINGIWKNKNSGVEGVEYDGSSFTDSYSSIGTPSGLTPRRSQQTFGDADPGVFSEDEDEFVFDNLSHNCSGSSLNINQNAHTHKQQFQHLPKSATQSTSSTPDENVIYKLMTIPAVVVLMPSKPPGFLSESEEGGVTRDE</sequence>
<dbReference type="Proteomes" id="UP000002320">
    <property type="component" value="Unassembled WGS sequence"/>
</dbReference>
<name>B0X9X2_CULQU</name>
<organism>
    <name type="scientific">Culex quinquefasciatus</name>
    <name type="common">Southern house mosquito</name>
    <name type="synonym">Culex pungens</name>
    <dbReference type="NCBI Taxonomy" id="7176"/>
    <lineage>
        <taxon>Eukaryota</taxon>
        <taxon>Metazoa</taxon>
        <taxon>Ecdysozoa</taxon>
        <taxon>Arthropoda</taxon>
        <taxon>Hexapoda</taxon>
        <taxon>Insecta</taxon>
        <taxon>Pterygota</taxon>
        <taxon>Neoptera</taxon>
        <taxon>Endopterygota</taxon>
        <taxon>Diptera</taxon>
        <taxon>Nematocera</taxon>
        <taxon>Culicoidea</taxon>
        <taxon>Culicidae</taxon>
        <taxon>Culicinae</taxon>
        <taxon>Culicini</taxon>
        <taxon>Culex</taxon>
        <taxon>Culex</taxon>
    </lineage>
</organism>
<dbReference type="KEGG" id="cqu:CpipJ_CPIJ015779"/>
<dbReference type="AlphaFoldDB" id="B0X9X2"/>
<proteinExistence type="predicted"/>
<dbReference type="EMBL" id="DS232554">
    <property type="protein sequence ID" value="EDS43398.1"/>
    <property type="molecule type" value="Genomic_DNA"/>
</dbReference>
<reference evidence="4" key="2">
    <citation type="submission" date="2021-02" db="UniProtKB">
        <authorList>
            <consortium name="EnsemblMetazoa"/>
        </authorList>
    </citation>
    <scope>IDENTIFICATION</scope>
    <source>
        <strain evidence="4">JHB</strain>
    </source>
</reference>
<feature type="compositionally biased region" description="Polar residues" evidence="1">
    <location>
        <begin position="286"/>
        <end position="300"/>
    </location>
</feature>
<reference evidence="3" key="1">
    <citation type="submission" date="2007-03" db="EMBL/GenBank/DDBJ databases">
        <title>Annotation of Culex pipiens quinquefasciatus.</title>
        <authorList>
            <consortium name="The Broad Institute Genome Sequencing Platform"/>
            <person name="Atkinson P.W."/>
            <person name="Hemingway J."/>
            <person name="Christensen B.M."/>
            <person name="Higgs S."/>
            <person name="Kodira C."/>
            <person name="Hannick L."/>
            <person name="Megy K."/>
            <person name="O'Leary S."/>
            <person name="Pearson M."/>
            <person name="Haas B.J."/>
            <person name="Mauceli E."/>
            <person name="Wortman J.R."/>
            <person name="Lee N.H."/>
            <person name="Guigo R."/>
            <person name="Stanke M."/>
            <person name="Alvarado L."/>
            <person name="Amedeo P."/>
            <person name="Antoine C.H."/>
            <person name="Arensburger P."/>
            <person name="Bidwell S.L."/>
            <person name="Crawford M."/>
            <person name="Camaro F."/>
            <person name="Devon K."/>
            <person name="Engels R."/>
            <person name="Hammond M."/>
            <person name="Howarth C."/>
            <person name="Koehrsen M."/>
            <person name="Lawson D."/>
            <person name="Montgomery P."/>
            <person name="Nene V."/>
            <person name="Nusbaum C."/>
            <person name="Puiu D."/>
            <person name="Romero-Severson J."/>
            <person name="Severson D.W."/>
            <person name="Shumway M."/>
            <person name="Sisk P."/>
            <person name="Stolte C."/>
            <person name="Zeng Q."/>
            <person name="Eisenstadt E."/>
            <person name="Fraser-Liggett C."/>
            <person name="Strausberg R."/>
            <person name="Galagan J."/>
            <person name="Birren B."/>
            <person name="Collins F.H."/>
        </authorList>
    </citation>
    <scope>NUCLEOTIDE SEQUENCE [LARGE SCALE GENOMIC DNA]</scope>
    <source>
        <strain evidence="3">JHB</strain>
    </source>
</reference>
<gene>
    <name evidence="4" type="primary">6049736</name>
    <name evidence="3" type="ORF">CpipJ_CPIJ015779</name>
</gene>
<evidence type="ECO:0000256" key="2">
    <source>
        <dbReference type="SAM" id="SignalP"/>
    </source>
</evidence>
<dbReference type="STRING" id="7176.B0X9X2"/>
<keyword evidence="2" id="KW-0732">Signal</keyword>
<dbReference type="VEuPathDB" id="VectorBase:CQUJHB008333"/>
<dbReference type="EnsemblMetazoa" id="CPIJ015779-RA">
    <property type="protein sequence ID" value="CPIJ015779-PA"/>
    <property type="gene ID" value="CPIJ015779"/>
</dbReference>
<dbReference type="OrthoDB" id="8956628at2759"/>
<accession>B0X9X2</accession>
<evidence type="ECO:0000313" key="5">
    <source>
        <dbReference type="Proteomes" id="UP000002320"/>
    </source>
</evidence>
<protein>
    <submittedName>
        <fullName evidence="3 4">Uncharacterized protein</fullName>
    </submittedName>
</protein>
<evidence type="ECO:0000313" key="3">
    <source>
        <dbReference type="EMBL" id="EDS43398.1"/>
    </source>
</evidence>
<dbReference type="VEuPathDB" id="VectorBase:CPIJ015779"/>
<dbReference type="HOGENOM" id="CLU_819542_0_0_1"/>
<evidence type="ECO:0000313" key="4">
    <source>
        <dbReference type="EnsemblMetazoa" id="CPIJ015779-PA"/>
    </source>
</evidence>
<feature type="chain" id="PRO_5014567258" evidence="2">
    <location>
        <begin position="18"/>
        <end position="339"/>
    </location>
</feature>
<evidence type="ECO:0000256" key="1">
    <source>
        <dbReference type="SAM" id="MobiDB-lite"/>
    </source>
</evidence>
<feature type="region of interest" description="Disordered" evidence="1">
    <location>
        <begin position="281"/>
        <end position="300"/>
    </location>
</feature>
<dbReference type="eggNOG" id="ENOG502QUFJ">
    <property type="taxonomic scope" value="Eukaryota"/>
</dbReference>
<dbReference type="InParanoid" id="B0X9X2"/>
<keyword evidence="5" id="KW-1185">Reference proteome</keyword>